<dbReference type="GO" id="GO:0009229">
    <property type="term" value="P:thiamine diphosphate biosynthetic process"/>
    <property type="evidence" value="ECO:0007669"/>
    <property type="project" value="UniProtKB-UniRule"/>
</dbReference>
<dbReference type="HAMAP" id="MF_00097">
    <property type="entry name" value="TMP_synthase"/>
    <property type="match status" value="1"/>
</dbReference>
<comment type="catalytic activity">
    <reaction evidence="9 10 11">
        <text>2-[(2R,5Z)-2-carboxy-4-methylthiazol-5(2H)-ylidene]ethyl phosphate + 4-amino-2-methyl-5-(diphosphooxymethyl)pyrimidine + 2 H(+) = thiamine phosphate + CO2 + diphosphate</text>
        <dbReference type="Rhea" id="RHEA:47844"/>
        <dbReference type="ChEBI" id="CHEBI:15378"/>
        <dbReference type="ChEBI" id="CHEBI:16526"/>
        <dbReference type="ChEBI" id="CHEBI:33019"/>
        <dbReference type="ChEBI" id="CHEBI:37575"/>
        <dbReference type="ChEBI" id="CHEBI:57841"/>
        <dbReference type="ChEBI" id="CHEBI:62899"/>
        <dbReference type="EC" id="2.5.1.3"/>
    </reaction>
</comment>
<comment type="cofactor">
    <cofactor evidence="10">
        <name>Mg(2+)</name>
        <dbReference type="ChEBI" id="CHEBI:18420"/>
    </cofactor>
    <text evidence="10">Binds 1 Mg(2+) ion per subunit.</text>
</comment>
<comment type="catalytic activity">
    <reaction evidence="7 10 11">
        <text>4-methyl-5-(2-phosphooxyethyl)-thiazole + 4-amino-2-methyl-5-(diphosphooxymethyl)pyrimidine + H(+) = thiamine phosphate + diphosphate</text>
        <dbReference type="Rhea" id="RHEA:22328"/>
        <dbReference type="ChEBI" id="CHEBI:15378"/>
        <dbReference type="ChEBI" id="CHEBI:33019"/>
        <dbReference type="ChEBI" id="CHEBI:37575"/>
        <dbReference type="ChEBI" id="CHEBI:57841"/>
        <dbReference type="ChEBI" id="CHEBI:58296"/>
        <dbReference type="EC" id="2.5.1.3"/>
    </reaction>
</comment>
<evidence type="ECO:0000256" key="12">
    <source>
        <dbReference type="RuleBase" id="RU004253"/>
    </source>
</evidence>
<comment type="caution">
    <text evidence="14">The sequence shown here is derived from an EMBL/GenBank/DDBJ whole genome shotgun (WGS) entry which is preliminary data.</text>
</comment>
<evidence type="ECO:0000256" key="2">
    <source>
        <dbReference type="ARBA" id="ARBA00005165"/>
    </source>
</evidence>
<dbReference type="GO" id="GO:0000287">
    <property type="term" value="F:magnesium ion binding"/>
    <property type="evidence" value="ECO:0007669"/>
    <property type="project" value="UniProtKB-UniRule"/>
</dbReference>
<organism evidence="14 15">
    <name type="scientific">Candidatus Anoxymicrobium japonicum</name>
    <dbReference type="NCBI Taxonomy" id="2013648"/>
    <lineage>
        <taxon>Bacteria</taxon>
        <taxon>Bacillati</taxon>
        <taxon>Actinomycetota</taxon>
        <taxon>Candidatus Geothermincolia</taxon>
        <taxon>Candidatus Geothermincolales</taxon>
        <taxon>Candidatus Anoxymicrobiaceae</taxon>
        <taxon>Candidatus Anoxymicrobium</taxon>
    </lineage>
</organism>
<dbReference type="EC" id="2.5.1.3" evidence="10"/>
<evidence type="ECO:0000313" key="15">
    <source>
        <dbReference type="Proteomes" id="UP000233654"/>
    </source>
</evidence>
<dbReference type="InterPro" id="IPR036206">
    <property type="entry name" value="ThiamineP_synth_sf"/>
</dbReference>
<keyword evidence="3 10" id="KW-0808">Transferase</keyword>
<dbReference type="UniPathway" id="UPA00060">
    <property type="reaction ID" value="UER00141"/>
</dbReference>
<feature type="binding site" evidence="10">
    <location>
        <begin position="56"/>
        <end position="60"/>
    </location>
    <ligand>
        <name>4-amino-2-methyl-5-(diphosphooxymethyl)pyrimidine</name>
        <dbReference type="ChEBI" id="CHEBI:57841"/>
    </ligand>
</feature>
<evidence type="ECO:0000256" key="6">
    <source>
        <dbReference type="ARBA" id="ARBA00022977"/>
    </source>
</evidence>
<dbReference type="CDD" id="cd00564">
    <property type="entry name" value="TMP_TenI"/>
    <property type="match status" value="1"/>
</dbReference>
<dbReference type="GO" id="GO:0005737">
    <property type="term" value="C:cytoplasm"/>
    <property type="evidence" value="ECO:0007669"/>
    <property type="project" value="TreeGrafter"/>
</dbReference>
<evidence type="ECO:0000256" key="3">
    <source>
        <dbReference type="ARBA" id="ARBA00022679"/>
    </source>
</evidence>
<dbReference type="InterPro" id="IPR022998">
    <property type="entry name" value="ThiamineP_synth_TenI"/>
</dbReference>
<evidence type="ECO:0000256" key="4">
    <source>
        <dbReference type="ARBA" id="ARBA00022723"/>
    </source>
</evidence>
<feature type="binding site" evidence="10">
    <location>
        <position position="89"/>
    </location>
    <ligand>
        <name>Mg(2+)</name>
        <dbReference type="ChEBI" id="CHEBI:18420"/>
    </ligand>
</feature>
<comment type="similarity">
    <text evidence="10 11">Belongs to the thiamine-phosphate synthase family.</text>
</comment>
<dbReference type="GO" id="GO:0004789">
    <property type="term" value="F:thiamine-phosphate diphosphorylase activity"/>
    <property type="evidence" value="ECO:0007669"/>
    <property type="project" value="UniProtKB-UniRule"/>
</dbReference>
<sequence>MTDQMKLLTPTNSIARRPDWMEMMRLVVITACENDLGRKHLDVAVAAVHAGCRAIQLRDKDISDRAFTETALRIQALCRESGALFFVNDRAPIAAALGCAVHLGFDDMDVARAREMLGPETIIGYSPENAPDAAAAVDSGADYMGVGPVFVTPTKSDAGEPLGVEGLSSVCDDSIAPVIAVGGINAQNAAAVAGAGARGIAVVTAVSRARDMSVAVKDLMRAFESGVKG</sequence>
<feature type="binding site" evidence="10">
    <location>
        <position position="126"/>
    </location>
    <ligand>
        <name>4-amino-2-methyl-5-(diphosphooxymethyl)pyrimidine</name>
        <dbReference type="ChEBI" id="CHEBI:57841"/>
    </ligand>
</feature>
<dbReference type="InterPro" id="IPR034291">
    <property type="entry name" value="TMP_synthase"/>
</dbReference>
<feature type="binding site" evidence="10">
    <location>
        <position position="155"/>
    </location>
    <ligand>
        <name>4-amino-2-methyl-5-(diphosphooxymethyl)pyrimidine</name>
        <dbReference type="ChEBI" id="CHEBI:57841"/>
    </ligand>
</feature>
<reference evidence="14 15" key="1">
    <citation type="journal article" date="2017" name="ISME J.">
        <title>Potential for microbial H2 and metal transformations associated with novel bacteria and archaea in deep terrestrial subsurface sediments.</title>
        <authorList>
            <person name="Hernsdorf A.W."/>
            <person name="Amano Y."/>
            <person name="Miyakawa K."/>
            <person name="Ise K."/>
            <person name="Suzuki Y."/>
            <person name="Anantharaman K."/>
            <person name="Probst A."/>
            <person name="Burstein D."/>
            <person name="Thomas B.C."/>
            <person name="Banfield J.F."/>
        </authorList>
    </citation>
    <scope>NUCLEOTIDE SEQUENCE [LARGE SCALE GENOMIC DNA]</scope>
    <source>
        <strain evidence="14">HGW-Actinobacteria-3</strain>
    </source>
</reference>
<comment type="function">
    <text evidence="1 10">Condenses 4-methyl-5-(beta-hydroxyethyl)thiazole monophosphate (THZ-P) and 2-methyl-4-amino-5-hydroxymethyl pyrimidine pyrophosphate (HMP-PP) to form thiamine monophosphate (TMP).</text>
</comment>
<evidence type="ECO:0000256" key="10">
    <source>
        <dbReference type="HAMAP-Rule" id="MF_00097"/>
    </source>
</evidence>
<evidence type="ECO:0000256" key="1">
    <source>
        <dbReference type="ARBA" id="ARBA00003814"/>
    </source>
</evidence>
<gene>
    <name evidence="10 14" type="primary">thiE</name>
    <name evidence="14" type="ORF">CVT63_06170</name>
</gene>
<comment type="catalytic activity">
    <reaction evidence="8 10 11">
        <text>2-(2-carboxy-4-methylthiazol-5-yl)ethyl phosphate + 4-amino-2-methyl-5-(diphosphooxymethyl)pyrimidine + 2 H(+) = thiamine phosphate + CO2 + diphosphate</text>
        <dbReference type="Rhea" id="RHEA:47848"/>
        <dbReference type="ChEBI" id="CHEBI:15378"/>
        <dbReference type="ChEBI" id="CHEBI:16526"/>
        <dbReference type="ChEBI" id="CHEBI:33019"/>
        <dbReference type="ChEBI" id="CHEBI:37575"/>
        <dbReference type="ChEBI" id="CHEBI:57841"/>
        <dbReference type="ChEBI" id="CHEBI:62890"/>
        <dbReference type="EC" id="2.5.1.3"/>
    </reaction>
</comment>
<evidence type="ECO:0000256" key="7">
    <source>
        <dbReference type="ARBA" id="ARBA00047334"/>
    </source>
</evidence>
<evidence type="ECO:0000256" key="9">
    <source>
        <dbReference type="ARBA" id="ARBA00047883"/>
    </source>
</evidence>
<evidence type="ECO:0000256" key="8">
    <source>
        <dbReference type="ARBA" id="ARBA00047851"/>
    </source>
</evidence>
<keyword evidence="4 10" id="KW-0479">Metal-binding</keyword>
<dbReference type="SUPFAM" id="SSF51391">
    <property type="entry name" value="Thiamin phosphate synthase"/>
    <property type="match status" value="1"/>
</dbReference>
<feature type="binding site" evidence="10">
    <location>
        <begin position="203"/>
        <end position="204"/>
    </location>
    <ligand>
        <name>2-[(2R,5Z)-2-carboxy-4-methylthiazol-5(2H)-ylidene]ethyl phosphate</name>
        <dbReference type="ChEBI" id="CHEBI:62899"/>
    </ligand>
</feature>
<proteinExistence type="inferred from homology"/>
<dbReference type="NCBIfam" id="TIGR00693">
    <property type="entry name" value="thiE"/>
    <property type="match status" value="1"/>
</dbReference>
<accession>A0A2N3G4Z9</accession>
<name>A0A2N3G4Z9_9ACTN</name>
<feature type="binding site" evidence="10">
    <location>
        <begin position="152"/>
        <end position="154"/>
    </location>
    <ligand>
        <name>2-[(2R,5Z)-2-carboxy-4-methylthiazol-5(2H)-ylidene]ethyl phosphate</name>
        <dbReference type="ChEBI" id="CHEBI:62899"/>
    </ligand>
</feature>
<protein>
    <recommendedName>
        <fullName evidence="10">Thiamine-phosphate synthase</fullName>
        <shortName evidence="10">TP synthase</shortName>
        <shortName evidence="10">TPS</shortName>
        <ecNumber evidence="10">2.5.1.3</ecNumber>
    </recommendedName>
    <alternativeName>
        <fullName evidence="10">Thiamine-phosphate pyrophosphorylase</fullName>
        <shortName evidence="10">TMP pyrophosphorylase</shortName>
        <shortName evidence="10">TMP-PPase</shortName>
    </alternativeName>
</protein>
<feature type="domain" description="Thiamine phosphate synthase/TenI" evidence="13">
    <location>
        <begin position="26"/>
        <end position="206"/>
    </location>
</feature>
<evidence type="ECO:0000259" key="13">
    <source>
        <dbReference type="Pfam" id="PF02581"/>
    </source>
</evidence>
<evidence type="ECO:0000256" key="11">
    <source>
        <dbReference type="RuleBase" id="RU003826"/>
    </source>
</evidence>
<dbReference type="GO" id="GO:0009228">
    <property type="term" value="P:thiamine biosynthetic process"/>
    <property type="evidence" value="ECO:0007669"/>
    <property type="project" value="UniProtKB-KW"/>
</dbReference>
<dbReference type="PANTHER" id="PTHR20857:SF15">
    <property type="entry name" value="THIAMINE-PHOSPHATE SYNTHASE"/>
    <property type="match status" value="1"/>
</dbReference>
<dbReference type="Pfam" id="PF02581">
    <property type="entry name" value="TMP-TENI"/>
    <property type="match status" value="1"/>
</dbReference>
<feature type="binding site" evidence="10">
    <location>
        <position position="88"/>
    </location>
    <ligand>
        <name>4-amino-2-methyl-5-(diphosphooxymethyl)pyrimidine</name>
        <dbReference type="ChEBI" id="CHEBI:57841"/>
    </ligand>
</feature>
<keyword evidence="5 10" id="KW-0460">Magnesium</keyword>
<feature type="binding site" evidence="10">
    <location>
        <position position="107"/>
    </location>
    <ligand>
        <name>Mg(2+)</name>
        <dbReference type="ChEBI" id="CHEBI:18420"/>
    </ligand>
</feature>
<dbReference type="Proteomes" id="UP000233654">
    <property type="component" value="Unassembled WGS sequence"/>
</dbReference>
<dbReference type="AlphaFoldDB" id="A0A2N3G4Z9"/>
<dbReference type="Gene3D" id="3.20.20.70">
    <property type="entry name" value="Aldolase class I"/>
    <property type="match status" value="1"/>
</dbReference>
<feature type="binding site" evidence="10">
    <location>
        <position position="183"/>
    </location>
    <ligand>
        <name>2-[(2R,5Z)-2-carboxy-4-methylthiazol-5(2H)-ylidene]ethyl phosphate</name>
        <dbReference type="ChEBI" id="CHEBI:62899"/>
    </ligand>
</feature>
<evidence type="ECO:0000313" key="14">
    <source>
        <dbReference type="EMBL" id="PKQ27786.1"/>
    </source>
</evidence>
<comment type="pathway">
    <text evidence="2 10 12">Cofactor biosynthesis; thiamine diphosphate biosynthesis; thiamine phosphate from 4-amino-2-methyl-5-diphosphomethylpyrimidine and 4-methyl-5-(2-phosphoethyl)-thiazole: step 1/1.</text>
</comment>
<dbReference type="PANTHER" id="PTHR20857">
    <property type="entry name" value="THIAMINE-PHOSPHATE PYROPHOSPHORYLASE"/>
    <property type="match status" value="1"/>
</dbReference>
<evidence type="ECO:0000256" key="5">
    <source>
        <dbReference type="ARBA" id="ARBA00022842"/>
    </source>
</evidence>
<dbReference type="InterPro" id="IPR013785">
    <property type="entry name" value="Aldolase_TIM"/>
</dbReference>
<keyword evidence="6 10" id="KW-0784">Thiamine biosynthesis</keyword>
<dbReference type="EMBL" id="PHEX01000054">
    <property type="protein sequence ID" value="PKQ27786.1"/>
    <property type="molecule type" value="Genomic_DNA"/>
</dbReference>